<dbReference type="AlphaFoldDB" id="A0AAD9L8G2"/>
<comment type="similarity">
    <text evidence="2">Belongs to the RIX1/PELP1 family.</text>
</comment>
<comment type="subcellular location">
    <subcellularLocation>
        <location evidence="1">Nucleus</location>
    </subcellularLocation>
</comment>
<dbReference type="Pfam" id="PF08167">
    <property type="entry name" value="RIX1"/>
    <property type="match status" value="1"/>
</dbReference>
<organism evidence="7 8">
    <name type="scientific">Papiliotrema laurentii</name>
    <name type="common">Cryptococcus laurentii</name>
    <dbReference type="NCBI Taxonomy" id="5418"/>
    <lineage>
        <taxon>Eukaryota</taxon>
        <taxon>Fungi</taxon>
        <taxon>Dikarya</taxon>
        <taxon>Basidiomycota</taxon>
        <taxon>Agaricomycotina</taxon>
        <taxon>Tremellomycetes</taxon>
        <taxon>Tremellales</taxon>
        <taxon>Rhynchogastremaceae</taxon>
        <taxon>Papiliotrema</taxon>
    </lineage>
</organism>
<evidence type="ECO:0000256" key="3">
    <source>
        <dbReference type="ARBA" id="ARBA00021502"/>
    </source>
</evidence>
<name>A0AAD9L8G2_PAPLA</name>
<keyword evidence="8" id="KW-1185">Reference proteome</keyword>
<evidence type="ECO:0000256" key="4">
    <source>
        <dbReference type="ARBA" id="ARBA00023242"/>
    </source>
</evidence>
<proteinExistence type="inferred from homology"/>
<evidence type="ECO:0000313" key="7">
    <source>
        <dbReference type="EMBL" id="KAK1926482.1"/>
    </source>
</evidence>
<keyword evidence="4" id="KW-0539">Nucleus</keyword>
<evidence type="ECO:0000256" key="2">
    <source>
        <dbReference type="ARBA" id="ARBA00010511"/>
    </source>
</evidence>
<evidence type="ECO:0000256" key="5">
    <source>
        <dbReference type="SAM" id="MobiDB-lite"/>
    </source>
</evidence>
<dbReference type="PANTHER" id="PTHR34105:SF1">
    <property type="entry name" value="PROLINE-, GLUTAMIC ACID- AND LEUCINE-RICH PROTEIN 1"/>
    <property type="match status" value="1"/>
</dbReference>
<dbReference type="PANTHER" id="PTHR34105">
    <property type="entry name" value="PROLINE-, GLUTAMIC ACID- AND LEUCINE-RICH PROTEIN 1"/>
    <property type="match status" value="1"/>
</dbReference>
<comment type="caution">
    <text evidence="7">The sequence shown here is derived from an EMBL/GenBank/DDBJ whole genome shotgun (WGS) entry which is preliminary data.</text>
</comment>
<feature type="compositionally biased region" description="Acidic residues" evidence="5">
    <location>
        <begin position="779"/>
        <end position="805"/>
    </location>
</feature>
<dbReference type="EMBL" id="JAODAN010000002">
    <property type="protein sequence ID" value="KAK1926482.1"/>
    <property type="molecule type" value="Genomic_DNA"/>
</dbReference>
<evidence type="ECO:0000256" key="1">
    <source>
        <dbReference type="ARBA" id="ARBA00004123"/>
    </source>
</evidence>
<feature type="domain" description="Pre-rRNA-processing protein RIX1 N-terminal" evidence="6">
    <location>
        <begin position="25"/>
        <end position="200"/>
    </location>
</feature>
<evidence type="ECO:0000259" key="6">
    <source>
        <dbReference type="Pfam" id="PF08167"/>
    </source>
</evidence>
<protein>
    <recommendedName>
        <fullName evidence="3">Pre-rRNA-processing protein RIX1</fullName>
    </recommendedName>
</protein>
<gene>
    <name evidence="7" type="ORF">DB88DRAFT_168169</name>
</gene>
<accession>A0AAD9L8G2</accession>
<dbReference type="GO" id="GO:0005634">
    <property type="term" value="C:nucleus"/>
    <property type="evidence" value="ECO:0007669"/>
    <property type="project" value="UniProtKB-SubCell"/>
</dbReference>
<evidence type="ECO:0000313" key="8">
    <source>
        <dbReference type="Proteomes" id="UP001182556"/>
    </source>
</evidence>
<dbReference type="GO" id="GO:0006364">
    <property type="term" value="P:rRNA processing"/>
    <property type="evidence" value="ECO:0007669"/>
    <property type="project" value="TreeGrafter"/>
</dbReference>
<dbReference type="Proteomes" id="UP001182556">
    <property type="component" value="Unassembled WGS sequence"/>
</dbReference>
<dbReference type="InterPro" id="IPR012583">
    <property type="entry name" value="RIX1_N"/>
</dbReference>
<reference evidence="7" key="1">
    <citation type="submission" date="2023-02" db="EMBL/GenBank/DDBJ databases">
        <title>Identification and recombinant expression of a fungal hydrolase from Papiliotrema laurentii that hydrolyzes apple cutin and clears colloidal polyester polyurethane.</title>
        <authorList>
            <consortium name="DOE Joint Genome Institute"/>
            <person name="Roman V.A."/>
            <person name="Bojanowski C."/>
            <person name="Crable B.R."/>
            <person name="Wagner D.N."/>
            <person name="Hung C.S."/>
            <person name="Nadeau L.J."/>
            <person name="Schratz L."/>
            <person name="Haridas S."/>
            <person name="Pangilinan J."/>
            <person name="Lipzen A."/>
            <person name="Na H."/>
            <person name="Yan M."/>
            <person name="Ng V."/>
            <person name="Grigoriev I.V."/>
            <person name="Spatafora J.W."/>
            <person name="Barlow D."/>
            <person name="Biffinger J."/>
            <person name="Kelley-Loughnane N."/>
            <person name="Varaljay V.A."/>
            <person name="Crookes-Goodson W.J."/>
        </authorList>
    </citation>
    <scope>NUCLEOTIDE SEQUENCE</scope>
    <source>
        <strain evidence="7">5307AH</strain>
    </source>
</reference>
<feature type="region of interest" description="Disordered" evidence="5">
    <location>
        <begin position="756"/>
        <end position="805"/>
    </location>
</feature>
<sequence>MASATSAGPSAVAPASTLSLLTNIPITHPSFLPLLTCHAPLASASTLSSSSLNKLLGRINSALLAKDNEVERRAAFIISAEVLRQDAEGYALVQWGKGWVTAALAALTATSAPTNMVIGPLDLLDTLISSAASYPSFEREAIHPIMGKVSVTLSRLTERVISEGSNDWSTTLVVLEKVRHVLEHSPAPFRPVAPSLRQNLRLLTLSLPAPSSDPSLSAPIIFNAPLEVKQAAADLMAALPLTAGKAQSPSAWGSAMREAIGGIDQAMKSIVQDGFEEEPVKIAPPLPPSGLPALPEEPSLRLQASLDWLEGFTEEVLALLRYPTSRPVPVPIAQIVSAALRCLNLTLDTPTVAYVSPQHQAALLAALPRVWTTGLLILGGVTSACGDHLLPHLSSILDHTTWLIERVPITMAQTHLQLLGFLQLILEQYPPALAPVDYASRLLRHCLTQYASVLDSRPGVITATAESGGGKRGKKRARGAEDGLIGGLEGRETKALSEHTVEIVMSCLKLASLLHPTPLLSPSLLTFSMRLHLSLHLHLAACPRTAFESPTHKSQLQDAVSSVLEHALYVTEGEQGTSRGWKAAILSVLDTRSEAALSLLHPSLPPLNRPLPPLNALHFFTKETEEERRLRRELGYSTSGDRDENAIDGEEREVMEVDEVQSSTTTLARAVEQVAVATPTTVNHGAISTVPQTQSLSSMMEGANQGSKATVAETITESVARGGDVVARDSAMEVEVIAEEVSVEMSAPAEPFISASMDKGKAKAVSEGVRGDAIPGVAEENDEDEPLPELDSGSSDEEGEDSEEE</sequence>